<dbReference type="RefSeq" id="WP_189347152.1">
    <property type="nucleotide sequence ID" value="NZ_BMYT01000006.1"/>
</dbReference>
<name>A0ABQ2XMA7_9BURK</name>
<dbReference type="InterPro" id="IPR010359">
    <property type="entry name" value="IrrE_HExxH"/>
</dbReference>
<reference evidence="3" key="1">
    <citation type="journal article" date="2019" name="Int. J. Syst. Evol. Microbiol.">
        <title>The Global Catalogue of Microorganisms (GCM) 10K type strain sequencing project: providing services to taxonomists for standard genome sequencing and annotation.</title>
        <authorList>
            <consortium name="The Broad Institute Genomics Platform"/>
            <consortium name="The Broad Institute Genome Sequencing Center for Infectious Disease"/>
            <person name="Wu L."/>
            <person name="Ma J."/>
        </authorList>
    </citation>
    <scope>NUCLEOTIDE SEQUENCE [LARGE SCALE GENOMIC DNA]</scope>
    <source>
        <strain evidence="3">KCTC 23916</strain>
    </source>
</reference>
<dbReference type="PANTHER" id="PTHR43236:SF1">
    <property type="entry name" value="BLL7220 PROTEIN"/>
    <property type="match status" value="1"/>
</dbReference>
<dbReference type="Proteomes" id="UP000620127">
    <property type="component" value="Unassembled WGS sequence"/>
</dbReference>
<comment type="caution">
    <text evidence="2">The sequence shown here is derived from an EMBL/GenBank/DDBJ whole genome shotgun (WGS) entry which is preliminary data.</text>
</comment>
<dbReference type="InterPro" id="IPR052345">
    <property type="entry name" value="Rad_response_metalloprotease"/>
</dbReference>
<gene>
    <name evidence="2" type="ORF">GCM10011282_31770</name>
</gene>
<evidence type="ECO:0000313" key="3">
    <source>
        <dbReference type="Proteomes" id="UP000620127"/>
    </source>
</evidence>
<keyword evidence="3" id="KW-1185">Reference proteome</keyword>
<evidence type="ECO:0000313" key="2">
    <source>
        <dbReference type="EMBL" id="GGX23321.1"/>
    </source>
</evidence>
<proteinExistence type="predicted"/>
<feature type="domain" description="IrrE N-terminal-like" evidence="1">
    <location>
        <begin position="53"/>
        <end position="154"/>
    </location>
</feature>
<sequence length="265" mass="29925">MSPDIAAESRIASLGITSPDELDIEAIAFDAGISIEYRHLDGCAATLVGFGNRAIATIKPCEVRGRERFSIAHEIGHWDLHRGQSFQCRVFDINENLGKNHSKERQADSYAAHLLMPTSLFNPIIGTYKNPGFGELGEVAAQFDTSLLATSVRLVNVNKLPVIVACFTDGRRRWCLPAKDIPQHWRLRSVLDEDSFAYDLWKSGAIRPKPGKQSAETWFENDDEDEFEILEHSVMCGNDVIVLLYLTDAEMFDDRFEYQGRNSRW</sequence>
<dbReference type="Gene3D" id="1.10.10.2910">
    <property type="match status" value="1"/>
</dbReference>
<organism evidence="2 3">
    <name type="scientific">Undibacterium macrobrachii</name>
    <dbReference type="NCBI Taxonomy" id="1119058"/>
    <lineage>
        <taxon>Bacteria</taxon>
        <taxon>Pseudomonadati</taxon>
        <taxon>Pseudomonadota</taxon>
        <taxon>Betaproteobacteria</taxon>
        <taxon>Burkholderiales</taxon>
        <taxon>Oxalobacteraceae</taxon>
        <taxon>Undibacterium</taxon>
    </lineage>
</organism>
<dbReference type="EMBL" id="BMYT01000006">
    <property type="protein sequence ID" value="GGX23321.1"/>
    <property type="molecule type" value="Genomic_DNA"/>
</dbReference>
<evidence type="ECO:0000259" key="1">
    <source>
        <dbReference type="Pfam" id="PF06114"/>
    </source>
</evidence>
<accession>A0ABQ2XMA7</accession>
<protein>
    <recommendedName>
        <fullName evidence="1">IrrE N-terminal-like domain-containing protein</fullName>
    </recommendedName>
</protein>
<dbReference type="PANTHER" id="PTHR43236">
    <property type="entry name" value="ANTITOXIN HIGA1"/>
    <property type="match status" value="1"/>
</dbReference>
<dbReference type="Pfam" id="PF06114">
    <property type="entry name" value="Peptidase_M78"/>
    <property type="match status" value="1"/>
</dbReference>